<feature type="transmembrane region" description="Helical" evidence="7">
    <location>
        <begin position="51"/>
        <end position="72"/>
    </location>
</feature>
<accession>A0A139XG68</accession>
<feature type="transmembrane region" description="Helical" evidence="7">
    <location>
        <begin position="141"/>
        <end position="161"/>
    </location>
</feature>
<organism evidence="9 10">
    <name type="scientific">Scytonema hofmannii PCC 7110</name>
    <dbReference type="NCBI Taxonomy" id="128403"/>
    <lineage>
        <taxon>Bacteria</taxon>
        <taxon>Bacillati</taxon>
        <taxon>Cyanobacteriota</taxon>
        <taxon>Cyanophyceae</taxon>
        <taxon>Nostocales</taxon>
        <taxon>Scytonemataceae</taxon>
        <taxon>Scytonema</taxon>
    </lineage>
</organism>
<keyword evidence="6 7" id="KW-0472">Membrane</keyword>
<dbReference type="InterPro" id="IPR032816">
    <property type="entry name" value="VTT_dom"/>
</dbReference>
<evidence type="ECO:0000256" key="6">
    <source>
        <dbReference type="ARBA" id="ARBA00023136"/>
    </source>
</evidence>
<evidence type="ECO:0000256" key="2">
    <source>
        <dbReference type="ARBA" id="ARBA00010792"/>
    </source>
</evidence>
<comment type="subcellular location">
    <subcellularLocation>
        <location evidence="1">Cell membrane</location>
        <topology evidence="1">Multi-pass membrane protein</topology>
    </subcellularLocation>
</comment>
<evidence type="ECO:0000313" key="9">
    <source>
        <dbReference type="EMBL" id="KYC43687.1"/>
    </source>
</evidence>
<dbReference type="InterPro" id="IPR051311">
    <property type="entry name" value="DedA_domain"/>
</dbReference>
<keyword evidence="10" id="KW-1185">Reference proteome</keyword>
<feature type="domain" description="VTT" evidence="8">
    <location>
        <begin position="41"/>
        <end position="161"/>
    </location>
</feature>
<dbReference type="PANTHER" id="PTHR42709:SF6">
    <property type="entry name" value="UNDECAPRENYL PHOSPHATE TRANSPORTER A"/>
    <property type="match status" value="1"/>
</dbReference>
<evidence type="ECO:0000256" key="1">
    <source>
        <dbReference type="ARBA" id="ARBA00004651"/>
    </source>
</evidence>
<gene>
    <name evidence="9" type="ORF">WA1_00520</name>
</gene>
<evidence type="ECO:0000256" key="3">
    <source>
        <dbReference type="ARBA" id="ARBA00022475"/>
    </source>
</evidence>
<name>A0A139XG68_9CYAN</name>
<proteinExistence type="inferred from homology"/>
<dbReference type="GO" id="GO:0005886">
    <property type="term" value="C:plasma membrane"/>
    <property type="evidence" value="ECO:0007669"/>
    <property type="project" value="UniProtKB-SubCell"/>
</dbReference>
<dbReference type="RefSeq" id="WP_017742187.1">
    <property type="nucleotide sequence ID" value="NZ_KQ976354.1"/>
</dbReference>
<dbReference type="Pfam" id="PF09335">
    <property type="entry name" value="VTT_dom"/>
    <property type="match status" value="1"/>
</dbReference>
<feature type="transmembrane region" description="Helical" evidence="7">
    <location>
        <begin position="173"/>
        <end position="194"/>
    </location>
</feature>
<evidence type="ECO:0000259" key="8">
    <source>
        <dbReference type="Pfam" id="PF09335"/>
    </source>
</evidence>
<keyword evidence="3" id="KW-1003">Cell membrane</keyword>
<dbReference type="OrthoDB" id="9813426at2"/>
<feature type="transmembrane region" description="Helical" evidence="7">
    <location>
        <begin position="12"/>
        <end position="31"/>
    </location>
</feature>
<dbReference type="EMBL" id="ANNX02000012">
    <property type="protein sequence ID" value="KYC43687.1"/>
    <property type="molecule type" value="Genomic_DNA"/>
</dbReference>
<evidence type="ECO:0000256" key="4">
    <source>
        <dbReference type="ARBA" id="ARBA00022692"/>
    </source>
</evidence>
<evidence type="ECO:0000256" key="5">
    <source>
        <dbReference type="ARBA" id="ARBA00022989"/>
    </source>
</evidence>
<evidence type="ECO:0000313" key="10">
    <source>
        <dbReference type="Proteomes" id="UP000076925"/>
    </source>
</evidence>
<keyword evidence="5 7" id="KW-1133">Transmembrane helix</keyword>
<comment type="similarity">
    <text evidence="2">Belongs to the DedA family.</text>
</comment>
<protein>
    <submittedName>
        <fullName evidence="9">Alkaline phosphatase</fullName>
    </submittedName>
</protein>
<reference evidence="9 10" key="1">
    <citation type="journal article" date="2013" name="Genome Biol. Evol.">
        <title>Genomes of Stigonematalean cyanobacteria (subsection V) and the evolution of oxygenic photosynthesis from prokaryotes to plastids.</title>
        <authorList>
            <person name="Dagan T."/>
            <person name="Roettger M."/>
            <person name="Stucken K."/>
            <person name="Landan G."/>
            <person name="Koch R."/>
            <person name="Major P."/>
            <person name="Gould S.B."/>
            <person name="Goremykin V.V."/>
            <person name="Rippka R."/>
            <person name="Tandeau de Marsac N."/>
            <person name="Gugger M."/>
            <person name="Lockhart P.J."/>
            <person name="Allen J.F."/>
            <person name="Brune I."/>
            <person name="Maus I."/>
            <person name="Puhler A."/>
            <person name="Martin W.F."/>
        </authorList>
    </citation>
    <scope>NUCLEOTIDE SEQUENCE [LARGE SCALE GENOMIC DNA]</scope>
    <source>
        <strain evidence="9 10">PCC 7110</strain>
    </source>
</reference>
<dbReference type="Proteomes" id="UP000076925">
    <property type="component" value="Unassembled WGS sequence"/>
</dbReference>
<dbReference type="AlphaFoldDB" id="A0A139XG68"/>
<keyword evidence="4 7" id="KW-0812">Transmembrane</keyword>
<sequence>MVDWITDIISSFGYLGVALLMALEGVFPVLSSEAIVSLAGFSVAQGKLGNFFWVVVAGTIGSVLGIFPWYYVGKRVGKKRLKQWIDRHGKWLTLSNKDIDKSKQWFGKYGGAVVFFGRLIPTIRTYISIPAGLVEMPLLPFFLYSVVGIVLWVGLLAYTGYTLGQNYYLVKKFLSPVALVAIAAIVIAFGSWLMHRKRKQQRNNQR</sequence>
<dbReference type="PANTHER" id="PTHR42709">
    <property type="entry name" value="ALKALINE PHOSPHATASE LIKE PROTEIN"/>
    <property type="match status" value="1"/>
</dbReference>
<comment type="caution">
    <text evidence="9">The sequence shown here is derived from an EMBL/GenBank/DDBJ whole genome shotgun (WGS) entry which is preliminary data.</text>
</comment>
<evidence type="ECO:0000256" key="7">
    <source>
        <dbReference type="SAM" id="Phobius"/>
    </source>
</evidence>